<dbReference type="Proteomes" id="UP001164746">
    <property type="component" value="Chromosome 8"/>
</dbReference>
<dbReference type="EMBL" id="CP111019">
    <property type="protein sequence ID" value="WAR12250.1"/>
    <property type="molecule type" value="Genomic_DNA"/>
</dbReference>
<dbReference type="Pfam" id="PF00264">
    <property type="entry name" value="Tyrosinase"/>
    <property type="match status" value="1"/>
</dbReference>
<keyword evidence="1" id="KW-0479">Metal-binding</keyword>
<evidence type="ECO:0000313" key="4">
    <source>
        <dbReference type="EMBL" id="WAR12250.1"/>
    </source>
</evidence>
<keyword evidence="2" id="KW-0186">Copper</keyword>
<name>A0ABY7ESL6_MYAAR</name>
<dbReference type="InterPro" id="IPR002227">
    <property type="entry name" value="Tyrosinase_Cu-bd"/>
</dbReference>
<proteinExistence type="predicted"/>
<dbReference type="InterPro" id="IPR050316">
    <property type="entry name" value="Tyrosinase/Hemocyanin"/>
</dbReference>
<dbReference type="SUPFAM" id="SSF48056">
    <property type="entry name" value="Di-copper centre-containing domain"/>
    <property type="match status" value="1"/>
</dbReference>
<keyword evidence="5" id="KW-1185">Reference proteome</keyword>
<organism evidence="4 5">
    <name type="scientific">Mya arenaria</name>
    <name type="common">Soft-shell clam</name>
    <dbReference type="NCBI Taxonomy" id="6604"/>
    <lineage>
        <taxon>Eukaryota</taxon>
        <taxon>Metazoa</taxon>
        <taxon>Spiralia</taxon>
        <taxon>Lophotrochozoa</taxon>
        <taxon>Mollusca</taxon>
        <taxon>Bivalvia</taxon>
        <taxon>Autobranchia</taxon>
        <taxon>Heteroconchia</taxon>
        <taxon>Euheterodonta</taxon>
        <taxon>Imparidentia</taxon>
        <taxon>Neoheterodontei</taxon>
        <taxon>Myida</taxon>
        <taxon>Myoidea</taxon>
        <taxon>Myidae</taxon>
        <taxon>Mya</taxon>
    </lineage>
</organism>
<accession>A0ABY7ESL6</accession>
<dbReference type="InterPro" id="IPR008922">
    <property type="entry name" value="Di-copper_centre_dom_sf"/>
</dbReference>
<evidence type="ECO:0000256" key="1">
    <source>
        <dbReference type="ARBA" id="ARBA00022723"/>
    </source>
</evidence>
<reference evidence="4" key="1">
    <citation type="submission" date="2022-11" db="EMBL/GenBank/DDBJ databases">
        <title>Centuries of genome instability and evolution in soft-shell clam transmissible cancer (bioRxiv).</title>
        <authorList>
            <person name="Hart S.F.M."/>
            <person name="Yonemitsu M.A."/>
            <person name="Giersch R.M."/>
            <person name="Beal B.F."/>
            <person name="Arriagada G."/>
            <person name="Davis B.W."/>
            <person name="Ostrander E.A."/>
            <person name="Goff S.P."/>
            <person name="Metzger M.J."/>
        </authorList>
    </citation>
    <scope>NUCLEOTIDE SEQUENCE</scope>
    <source>
        <strain evidence="4">MELC-2E11</strain>
        <tissue evidence="4">Siphon/mantle</tissue>
    </source>
</reference>
<sequence>MLLVSCFVTQEQHKVCMVVPETTTRCFQRFRRTPISDMAAKVSCLQDLFWDYDTDNPLTGGDMSYFRKLTGENRTQWDQISPKWRANGVVHAALSARATNLSSPSRWREMPRLVEVNLYPPSGYRVRREYRTMTISERDALHRALRIMNIKGEIEASARLYAKAAETHHGGASFLPWNRMFLMLFEEAMLKHEPDVFLPYWASTLDDAMNNPVTSLLWTAEYLGNGHGDVYTGPAANWVTRQGYLQREYGRMSRLLKISDIHKILSKCRIKHFLKQITIKRGKGVLMEILKGRHSKIYSILQLIGARRSVCGVDPAEDYPKVSPDGNHAADVKMLGFHWWTNKDGLKAQWTDNWYSIHRNVRTAAPVAQNLHQSGATTRETSVSAPQCRGKICYCINPRLEGCLICSDPEIGAAKSKVRRQTDGHSSQRREM</sequence>
<dbReference type="PANTHER" id="PTHR11474:SF126">
    <property type="entry name" value="TYROSINASE-LIKE PROTEIN TYR-1-RELATED"/>
    <property type="match status" value="1"/>
</dbReference>
<evidence type="ECO:0000259" key="3">
    <source>
        <dbReference type="Pfam" id="PF00264"/>
    </source>
</evidence>
<dbReference type="Gene3D" id="1.10.1280.10">
    <property type="entry name" value="Di-copper center containing domain from catechol oxidase"/>
    <property type="match status" value="1"/>
</dbReference>
<protein>
    <submittedName>
        <fullName evidence="4">TYR3-like protein</fullName>
    </submittedName>
</protein>
<gene>
    <name evidence="4" type="ORF">MAR_026430</name>
</gene>
<dbReference type="PANTHER" id="PTHR11474">
    <property type="entry name" value="TYROSINASE FAMILY MEMBER"/>
    <property type="match status" value="1"/>
</dbReference>
<evidence type="ECO:0000256" key="2">
    <source>
        <dbReference type="ARBA" id="ARBA00023008"/>
    </source>
</evidence>
<evidence type="ECO:0000313" key="5">
    <source>
        <dbReference type="Proteomes" id="UP001164746"/>
    </source>
</evidence>
<feature type="domain" description="Tyrosinase copper-binding" evidence="3">
    <location>
        <begin position="163"/>
        <end position="244"/>
    </location>
</feature>